<evidence type="ECO:0000256" key="1">
    <source>
        <dbReference type="SAM" id="MobiDB-lite"/>
    </source>
</evidence>
<dbReference type="EMBL" id="ML977153">
    <property type="protein sequence ID" value="KAF1987308.1"/>
    <property type="molecule type" value="Genomic_DNA"/>
</dbReference>
<evidence type="ECO:0000313" key="3">
    <source>
        <dbReference type="Proteomes" id="UP000800041"/>
    </source>
</evidence>
<proteinExistence type="predicted"/>
<sequence length="171" mass="18086">MAKENQDNKKGRGIKDTTPFLTSTTSPSKGPSPRSPVLSSASSSSSEMIPTPPLSPSIPLSPLAPQRPSPPQHSAEQPCVINIPNDAPPPATTRTVRAEKAKKANPPRNECVRSCGAGAALRSDGLDVSGACLSGGRQVQEYRRGICALCICVAACYSSCRVLYQRRESIR</sequence>
<feature type="compositionally biased region" description="Basic and acidic residues" evidence="1">
    <location>
        <begin position="1"/>
        <end position="15"/>
    </location>
</feature>
<name>A0A6G1H2W9_9PEZI</name>
<dbReference type="Proteomes" id="UP000800041">
    <property type="component" value="Unassembled WGS sequence"/>
</dbReference>
<keyword evidence="3" id="KW-1185">Reference proteome</keyword>
<protein>
    <submittedName>
        <fullName evidence="2">Uncharacterized protein</fullName>
    </submittedName>
</protein>
<feature type="compositionally biased region" description="Low complexity" evidence="1">
    <location>
        <begin position="17"/>
        <end position="49"/>
    </location>
</feature>
<gene>
    <name evidence="2" type="ORF">K402DRAFT_453777</name>
</gene>
<reference evidence="2" key="1">
    <citation type="journal article" date="2020" name="Stud. Mycol.">
        <title>101 Dothideomycetes genomes: a test case for predicting lifestyles and emergence of pathogens.</title>
        <authorList>
            <person name="Haridas S."/>
            <person name="Albert R."/>
            <person name="Binder M."/>
            <person name="Bloem J."/>
            <person name="Labutti K."/>
            <person name="Salamov A."/>
            <person name="Andreopoulos B."/>
            <person name="Baker S."/>
            <person name="Barry K."/>
            <person name="Bills G."/>
            <person name="Bluhm B."/>
            <person name="Cannon C."/>
            <person name="Castanera R."/>
            <person name="Culley D."/>
            <person name="Daum C."/>
            <person name="Ezra D."/>
            <person name="Gonzalez J."/>
            <person name="Henrissat B."/>
            <person name="Kuo A."/>
            <person name="Liang C."/>
            <person name="Lipzen A."/>
            <person name="Lutzoni F."/>
            <person name="Magnuson J."/>
            <person name="Mondo S."/>
            <person name="Nolan M."/>
            <person name="Ohm R."/>
            <person name="Pangilinan J."/>
            <person name="Park H.-J."/>
            <person name="Ramirez L."/>
            <person name="Alfaro M."/>
            <person name="Sun H."/>
            <person name="Tritt A."/>
            <person name="Yoshinaga Y."/>
            <person name="Zwiers L.-H."/>
            <person name="Turgeon B."/>
            <person name="Goodwin S."/>
            <person name="Spatafora J."/>
            <person name="Crous P."/>
            <person name="Grigoriev I."/>
        </authorList>
    </citation>
    <scope>NUCLEOTIDE SEQUENCE</scope>
    <source>
        <strain evidence="2">CBS 113979</strain>
    </source>
</reference>
<dbReference type="AlphaFoldDB" id="A0A6G1H2W9"/>
<accession>A0A6G1H2W9</accession>
<evidence type="ECO:0000313" key="2">
    <source>
        <dbReference type="EMBL" id="KAF1987308.1"/>
    </source>
</evidence>
<organism evidence="2 3">
    <name type="scientific">Aulographum hederae CBS 113979</name>
    <dbReference type="NCBI Taxonomy" id="1176131"/>
    <lineage>
        <taxon>Eukaryota</taxon>
        <taxon>Fungi</taxon>
        <taxon>Dikarya</taxon>
        <taxon>Ascomycota</taxon>
        <taxon>Pezizomycotina</taxon>
        <taxon>Dothideomycetes</taxon>
        <taxon>Pleosporomycetidae</taxon>
        <taxon>Aulographales</taxon>
        <taxon>Aulographaceae</taxon>
    </lineage>
</organism>
<feature type="region of interest" description="Disordered" evidence="1">
    <location>
        <begin position="1"/>
        <end position="103"/>
    </location>
</feature>